<feature type="transmembrane region" description="Helical" evidence="5">
    <location>
        <begin position="93"/>
        <end position="117"/>
    </location>
</feature>
<organism evidence="7 8">
    <name type="scientific">Micromonospora chaiyaphumensis</name>
    <dbReference type="NCBI Taxonomy" id="307119"/>
    <lineage>
        <taxon>Bacteria</taxon>
        <taxon>Bacillati</taxon>
        <taxon>Actinomycetota</taxon>
        <taxon>Actinomycetes</taxon>
        <taxon>Micromonosporales</taxon>
        <taxon>Micromonosporaceae</taxon>
        <taxon>Micromonospora</taxon>
    </lineage>
</organism>
<dbReference type="InterPro" id="IPR050382">
    <property type="entry name" value="MFS_Na/Anion_cotransporter"/>
</dbReference>
<reference evidence="8" key="1">
    <citation type="submission" date="2016-06" db="EMBL/GenBank/DDBJ databases">
        <authorList>
            <person name="Varghese N."/>
            <person name="Submissions Spin"/>
        </authorList>
    </citation>
    <scope>NUCLEOTIDE SEQUENCE [LARGE SCALE GENOMIC DNA]</scope>
    <source>
        <strain evidence="8">DSM 45246</strain>
    </source>
</reference>
<comment type="subcellular location">
    <subcellularLocation>
        <location evidence="1">Cell membrane</location>
        <topology evidence="1">Multi-pass membrane protein</topology>
    </subcellularLocation>
</comment>
<feature type="transmembrane region" description="Helical" evidence="5">
    <location>
        <begin position="123"/>
        <end position="143"/>
    </location>
</feature>
<dbReference type="PROSITE" id="PS50850">
    <property type="entry name" value="MFS"/>
    <property type="match status" value="1"/>
</dbReference>
<keyword evidence="2 5" id="KW-0812">Transmembrane</keyword>
<dbReference type="GO" id="GO:0022857">
    <property type="term" value="F:transmembrane transporter activity"/>
    <property type="evidence" value="ECO:0007669"/>
    <property type="project" value="InterPro"/>
</dbReference>
<dbReference type="SUPFAM" id="SSF103473">
    <property type="entry name" value="MFS general substrate transporter"/>
    <property type="match status" value="1"/>
</dbReference>
<feature type="transmembrane region" description="Helical" evidence="5">
    <location>
        <begin position="284"/>
        <end position="305"/>
    </location>
</feature>
<feature type="transmembrane region" description="Helical" evidence="5">
    <location>
        <begin position="407"/>
        <end position="429"/>
    </location>
</feature>
<dbReference type="AlphaFoldDB" id="A0A1C4W526"/>
<keyword evidence="8" id="KW-1185">Reference proteome</keyword>
<feature type="transmembrane region" description="Helical" evidence="5">
    <location>
        <begin position="317"/>
        <end position="335"/>
    </location>
</feature>
<name>A0A1C4W526_9ACTN</name>
<dbReference type="GO" id="GO:0005886">
    <property type="term" value="C:plasma membrane"/>
    <property type="evidence" value="ECO:0007669"/>
    <property type="project" value="UniProtKB-SubCell"/>
</dbReference>
<feature type="transmembrane region" description="Helical" evidence="5">
    <location>
        <begin position="182"/>
        <end position="201"/>
    </location>
</feature>
<evidence type="ECO:0000256" key="5">
    <source>
        <dbReference type="SAM" id="Phobius"/>
    </source>
</evidence>
<evidence type="ECO:0000259" key="6">
    <source>
        <dbReference type="PROSITE" id="PS50850"/>
    </source>
</evidence>
<evidence type="ECO:0000256" key="2">
    <source>
        <dbReference type="ARBA" id="ARBA00022692"/>
    </source>
</evidence>
<gene>
    <name evidence="7" type="ORF">GA0070214_103224</name>
</gene>
<dbReference type="Gene3D" id="1.20.1250.20">
    <property type="entry name" value="MFS general substrate transporter like domains"/>
    <property type="match status" value="2"/>
</dbReference>
<accession>A0A1C4W526</accession>
<sequence>MADTEVAPATAVRLSGKAPHNRRRAWIVTALLVAFMMINFADKSIVGLAADPIREDLGLSATQFGTANSAFFLLFSIFGAVGGLLADRVRPRWLLLGMVLFWSVSQAPLALGAGVAMLFTSRIMLGAAEGPAFPIAQQTALSWFPNSRRNLPSALITAGTTFGVVVAAPGLTWVITEHGWRSAFGVVAVAGVLWALVWAFVGKEGQYAVATGPDPAADTAAKAASEPAPSNVGYRRILGTRSWIGVTAAFFATYWMVALTVAWLPSYLHDGLGYSRTASANLVALLWAANAVALLGQAGLTGWLLRRGVSSRWARARVGGITLLLSAAGCLALTAGQGGPLTVLLLIAGFGICGVMATIAVTTVAEIAPAERRGGALGIMQGVVTTAGLIAPILVGRLVDTQGAAGYQHAVLISAAVLLLGGTAAVTLVDPARDQQRLAQ</sequence>
<dbReference type="Pfam" id="PF07690">
    <property type="entry name" value="MFS_1"/>
    <property type="match status" value="2"/>
</dbReference>
<dbReference type="EMBL" id="FMCS01000003">
    <property type="protein sequence ID" value="SCE91336.1"/>
    <property type="molecule type" value="Genomic_DNA"/>
</dbReference>
<feature type="transmembrane region" description="Helical" evidence="5">
    <location>
        <begin position="376"/>
        <end position="395"/>
    </location>
</feature>
<dbReference type="RefSeq" id="WP_208602708.1">
    <property type="nucleotide sequence ID" value="NZ_FMCS01000003.1"/>
</dbReference>
<dbReference type="InterPro" id="IPR036259">
    <property type="entry name" value="MFS_trans_sf"/>
</dbReference>
<feature type="transmembrane region" description="Helical" evidence="5">
    <location>
        <begin position="25"/>
        <end position="41"/>
    </location>
</feature>
<feature type="transmembrane region" description="Helical" evidence="5">
    <location>
        <begin position="61"/>
        <end position="86"/>
    </location>
</feature>
<keyword evidence="4 5" id="KW-0472">Membrane</keyword>
<keyword evidence="3 5" id="KW-1133">Transmembrane helix</keyword>
<evidence type="ECO:0000256" key="3">
    <source>
        <dbReference type="ARBA" id="ARBA00022989"/>
    </source>
</evidence>
<feature type="transmembrane region" description="Helical" evidence="5">
    <location>
        <begin position="341"/>
        <end position="364"/>
    </location>
</feature>
<evidence type="ECO:0000313" key="8">
    <source>
        <dbReference type="Proteomes" id="UP000199629"/>
    </source>
</evidence>
<dbReference type="PANTHER" id="PTHR11662">
    <property type="entry name" value="SOLUTE CARRIER FAMILY 17"/>
    <property type="match status" value="1"/>
</dbReference>
<feature type="domain" description="Major facilitator superfamily (MFS) profile" evidence="6">
    <location>
        <begin position="28"/>
        <end position="433"/>
    </location>
</feature>
<dbReference type="Proteomes" id="UP000199629">
    <property type="component" value="Unassembled WGS sequence"/>
</dbReference>
<evidence type="ECO:0000256" key="1">
    <source>
        <dbReference type="ARBA" id="ARBA00004651"/>
    </source>
</evidence>
<feature type="transmembrane region" description="Helical" evidence="5">
    <location>
        <begin position="155"/>
        <end position="176"/>
    </location>
</feature>
<dbReference type="InterPro" id="IPR020846">
    <property type="entry name" value="MFS_dom"/>
</dbReference>
<feature type="transmembrane region" description="Helical" evidence="5">
    <location>
        <begin position="243"/>
        <end position="264"/>
    </location>
</feature>
<dbReference type="InterPro" id="IPR011701">
    <property type="entry name" value="MFS"/>
</dbReference>
<protein>
    <submittedName>
        <fullName evidence="7">Sugar phosphate permease</fullName>
    </submittedName>
</protein>
<evidence type="ECO:0000256" key="4">
    <source>
        <dbReference type="ARBA" id="ARBA00023136"/>
    </source>
</evidence>
<dbReference type="PANTHER" id="PTHR11662:SF450">
    <property type="entry name" value="BLR1003 PROTEIN"/>
    <property type="match status" value="1"/>
</dbReference>
<proteinExistence type="predicted"/>
<evidence type="ECO:0000313" key="7">
    <source>
        <dbReference type="EMBL" id="SCE91336.1"/>
    </source>
</evidence>